<dbReference type="PANTHER" id="PTHR11690:SF288">
    <property type="entry name" value="AMILORIDE-SENSITIVE NA+ CHANNEL-RELATED"/>
    <property type="match status" value="1"/>
</dbReference>
<keyword evidence="10 12" id="KW-0739">Sodium transport</keyword>
<proteinExistence type="inferred from homology"/>
<evidence type="ECO:0000256" key="6">
    <source>
        <dbReference type="ARBA" id="ARBA00022989"/>
    </source>
</evidence>
<protein>
    <submittedName>
        <fullName evidence="14">Uncharacterized protein</fullName>
    </submittedName>
</protein>
<evidence type="ECO:0000313" key="15">
    <source>
        <dbReference type="EMBL" id="KAB0793103.1"/>
    </source>
</evidence>
<dbReference type="PRINTS" id="PR01078">
    <property type="entry name" value="AMINACHANNEL"/>
</dbReference>
<keyword evidence="5 12" id="KW-0812">Transmembrane</keyword>
<accession>A0A1Y1MMZ9</accession>
<dbReference type="EMBL" id="VVIM01000009">
    <property type="protein sequence ID" value="KAB0793103.1"/>
    <property type="molecule type" value="Genomic_DNA"/>
</dbReference>
<sequence>MEIESSKNSSQRCACLPPCVSLSYDVETSYTDWNWKGKVKALYNNDNISYNGVHFSRLSVYYKDLQFLSCMRSEMFSAFDFASKVGGLLGLFIGFSITSAIEIVYFGTLRVGFNIRRHGIGAWFGETKRMKAH</sequence>
<dbReference type="Proteomes" id="UP000327044">
    <property type="component" value="Unassembled WGS sequence"/>
</dbReference>
<dbReference type="InterPro" id="IPR001873">
    <property type="entry name" value="ENaC"/>
</dbReference>
<reference evidence="15" key="3">
    <citation type="submission" date="2019-08" db="EMBL/GenBank/DDBJ databases">
        <authorList>
            <consortium name="Photinus pyralis genome working group"/>
            <person name="Fallon T.R."/>
            <person name="Sander Lower S.E."/>
            <person name="Weng J.-K."/>
        </authorList>
    </citation>
    <scope>NUCLEOTIDE SEQUENCE</scope>
    <source>
        <strain evidence="15">1611_PpyrPB1</strain>
        <tissue evidence="15">Whole body</tissue>
    </source>
</reference>
<dbReference type="EMBL" id="GEZM01026333">
    <property type="protein sequence ID" value="JAV87043.1"/>
    <property type="molecule type" value="Transcribed_RNA"/>
</dbReference>
<evidence type="ECO:0000256" key="11">
    <source>
        <dbReference type="ARBA" id="ARBA00023303"/>
    </source>
</evidence>
<dbReference type="GO" id="GO:0015280">
    <property type="term" value="F:ligand-gated sodium channel activity"/>
    <property type="evidence" value="ECO:0007669"/>
    <property type="project" value="TreeGrafter"/>
</dbReference>
<evidence type="ECO:0000256" key="8">
    <source>
        <dbReference type="ARBA" id="ARBA00023065"/>
    </source>
</evidence>
<evidence type="ECO:0000256" key="1">
    <source>
        <dbReference type="ARBA" id="ARBA00004141"/>
    </source>
</evidence>
<comment type="subcellular location">
    <subcellularLocation>
        <location evidence="1">Membrane</location>
        <topology evidence="1">Multi-pass membrane protein</topology>
    </subcellularLocation>
</comment>
<keyword evidence="11 12" id="KW-0407">Ion channel</keyword>
<comment type="similarity">
    <text evidence="2 12">Belongs to the amiloride-sensitive sodium channel (TC 1.A.6) family.</text>
</comment>
<evidence type="ECO:0000256" key="12">
    <source>
        <dbReference type="RuleBase" id="RU000679"/>
    </source>
</evidence>
<dbReference type="Gene3D" id="1.10.287.770">
    <property type="entry name" value="YojJ-like"/>
    <property type="match status" value="1"/>
</dbReference>
<feature type="transmembrane region" description="Helical" evidence="13">
    <location>
        <begin position="85"/>
        <end position="107"/>
    </location>
</feature>
<reference evidence="14" key="1">
    <citation type="journal article" date="2016" name="Sci. Rep.">
        <title>Molecular characterization of firefly nuptial gifts: a multi-omics approach sheds light on postcopulatory sexual selection.</title>
        <authorList>
            <person name="Al-Wathiqui N."/>
            <person name="Fallon T.R."/>
            <person name="South A."/>
            <person name="Weng J.K."/>
            <person name="Lewis S.M."/>
        </authorList>
    </citation>
    <scope>NUCLEOTIDE SEQUENCE</scope>
</reference>
<evidence type="ECO:0000313" key="14">
    <source>
        <dbReference type="EMBL" id="JAV87043.1"/>
    </source>
</evidence>
<keyword evidence="16" id="KW-1185">Reference proteome</keyword>
<evidence type="ECO:0000256" key="2">
    <source>
        <dbReference type="ARBA" id="ARBA00007193"/>
    </source>
</evidence>
<evidence type="ECO:0000256" key="5">
    <source>
        <dbReference type="ARBA" id="ARBA00022692"/>
    </source>
</evidence>
<evidence type="ECO:0000256" key="13">
    <source>
        <dbReference type="SAM" id="Phobius"/>
    </source>
</evidence>
<keyword evidence="9 13" id="KW-0472">Membrane</keyword>
<organism evidence="14">
    <name type="scientific">Photinus pyralis</name>
    <name type="common">Common eastern firefly</name>
    <name type="synonym">Lampyris pyralis</name>
    <dbReference type="NCBI Taxonomy" id="7054"/>
    <lineage>
        <taxon>Eukaryota</taxon>
        <taxon>Metazoa</taxon>
        <taxon>Ecdysozoa</taxon>
        <taxon>Arthropoda</taxon>
        <taxon>Hexapoda</taxon>
        <taxon>Insecta</taxon>
        <taxon>Pterygota</taxon>
        <taxon>Neoptera</taxon>
        <taxon>Endopterygota</taxon>
        <taxon>Coleoptera</taxon>
        <taxon>Polyphaga</taxon>
        <taxon>Elateriformia</taxon>
        <taxon>Elateroidea</taxon>
        <taxon>Lampyridae</taxon>
        <taxon>Lampyrinae</taxon>
        <taxon>Photinus</taxon>
    </lineage>
</organism>
<evidence type="ECO:0000256" key="10">
    <source>
        <dbReference type="ARBA" id="ARBA00023201"/>
    </source>
</evidence>
<evidence type="ECO:0000313" key="16">
    <source>
        <dbReference type="Proteomes" id="UP000327044"/>
    </source>
</evidence>
<keyword evidence="3 12" id="KW-0813">Transport</keyword>
<gene>
    <name evidence="15" type="ORF">PPYR_12723</name>
</gene>
<keyword evidence="6 13" id="KW-1133">Transmembrane helix</keyword>
<evidence type="ECO:0000256" key="9">
    <source>
        <dbReference type="ARBA" id="ARBA00023136"/>
    </source>
</evidence>
<evidence type="ECO:0000256" key="7">
    <source>
        <dbReference type="ARBA" id="ARBA00023053"/>
    </source>
</evidence>
<dbReference type="Pfam" id="PF00858">
    <property type="entry name" value="ASC"/>
    <property type="match status" value="1"/>
</dbReference>
<reference evidence="15 16" key="2">
    <citation type="journal article" date="2018" name="Elife">
        <title>Firefly genomes illuminate parallel origins of bioluminescence in beetles.</title>
        <authorList>
            <person name="Fallon T.R."/>
            <person name="Lower S.E."/>
            <person name="Chang C.H."/>
            <person name="Bessho-Uehara M."/>
            <person name="Martin G.J."/>
            <person name="Bewick A.J."/>
            <person name="Behringer M."/>
            <person name="Debat H.J."/>
            <person name="Wong I."/>
            <person name="Day J.C."/>
            <person name="Suvorov A."/>
            <person name="Silva C.J."/>
            <person name="Stanger-Hall K.F."/>
            <person name="Hall D.W."/>
            <person name="Schmitz R.J."/>
            <person name="Nelson D.R."/>
            <person name="Lewis S.M."/>
            <person name="Shigenobu S."/>
            <person name="Bybee S.M."/>
            <person name="Larracuente A.M."/>
            <person name="Oba Y."/>
            <person name="Weng J.K."/>
        </authorList>
    </citation>
    <scope>NUCLEOTIDE SEQUENCE [LARGE SCALE GENOMIC DNA]</scope>
    <source>
        <strain evidence="15">1611_PpyrPB1</strain>
        <tissue evidence="15">Whole body</tissue>
    </source>
</reference>
<dbReference type="GO" id="GO:0005886">
    <property type="term" value="C:plasma membrane"/>
    <property type="evidence" value="ECO:0007669"/>
    <property type="project" value="TreeGrafter"/>
</dbReference>
<name>A0A1Y1MMZ9_PHOPY</name>
<dbReference type="InParanoid" id="A0A1Y1MMZ9"/>
<evidence type="ECO:0000256" key="3">
    <source>
        <dbReference type="ARBA" id="ARBA00022448"/>
    </source>
</evidence>
<dbReference type="PANTHER" id="PTHR11690">
    <property type="entry name" value="AMILORIDE-SENSITIVE SODIUM CHANNEL-RELATED"/>
    <property type="match status" value="1"/>
</dbReference>
<keyword evidence="8 12" id="KW-0406">Ion transport</keyword>
<keyword evidence="7" id="KW-0915">Sodium</keyword>
<keyword evidence="4 12" id="KW-0894">Sodium channel</keyword>
<dbReference type="AlphaFoldDB" id="A0A1Y1MMZ9"/>
<evidence type="ECO:0000256" key="4">
    <source>
        <dbReference type="ARBA" id="ARBA00022461"/>
    </source>
</evidence>